<dbReference type="Proteomes" id="UP000256970">
    <property type="component" value="Unassembled WGS sequence"/>
</dbReference>
<reference evidence="1 2" key="1">
    <citation type="submission" date="2016-10" db="EMBL/GenBank/DDBJ databases">
        <authorList>
            <person name="Cai Z."/>
        </authorList>
    </citation>
    <scope>NUCLEOTIDE SEQUENCE [LARGE SCALE GENOMIC DNA]</scope>
</reference>
<accession>A0A383WMR1</accession>
<organism evidence="1 2">
    <name type="scientific">Tetradesmus obliquus</name>
    <name type="common">Green alga</name>
    <name type="synonym">Acutodesmus obliquus</name>
    <dbReference type="NCBI Taxonomy" id="3088"/>
    <lineage>
        <taxon>Eukaryota</taxon>
        <taxon>Viridiplantae</taxon>
        <taxon>Chlorophyta</taxon>
        <taxon>core chlorophytes</taxon>
        <taxon>Chlorophyceae</taxon>
        <taxon>CS clade</taxon>
        <taxon>Sphaeropleales</taxon>
        <taxon>Scenedesmaceae</taxon>
        <taxon>Tetradesmus</taxon>
    </lineage>
</organism>
<protein>
    <submittedName>
        <fullName evidence="1">Uncharacterized protein</fullName>
    </submittedName>
</protein>
<dbReference type="STRING" id="3088.A0A383WMR1"/>
<gene>
    <name evidence="1" type="ORF">BQ4739_LOCUS18740</name>
</gene>
<dbReference type="AlphaFoldDB" id="A0A383WMR1"/>
<name>A0A383WMR1_TETOB</name>
<dbReference type="InterPro" id="IPR021883">
    <property type="entry name" value="LPA1-like"/>
</dbReference>
<keyword evidence="2" id="KW-1185">Reference proteome</keyword>
<evidence type="ECO:0000313" key="1">
    <source>
        <dbReference type="EMBL" id="SZX78459.1"/>
    </source>
</evidence>
<dbReference type="Pfam" id="PF11998">
    <property type="entry name" value="DUF3493"/>
    <property type="match status" value="1"/>
</dbReference>
<proteinExistence type="predicted"/>
<dbReference type="PANTHER" id="PTHR35498:SF1">
    <property type="entry name" value="LOW PSII ACCUMULATION-LIKE PROTEIN"/>
    <property type="match status" value="1"/>
</dbReference>
<evidence type="ECO:0000313" key="2">
    <source>
        <dbReference type="Proteomes" id="UP000256970"/>
    </source>
</evidence>
<sequence>MTPQDKEELRKLEADRINLRSEAEAPFRSLRLVFYGFSVASAGVAFLISIPQLIGATAGAPGALQTDQVLQNIGINLGAVALFAWLFSQDWKARDKQMARLAREEALAGLPLQLANGKRLRVGALQGASRVVIAAGTQQQVSEALAAAEPYREQLERRGVLVVPLPVYGGDAADAMPAPGRDELRWRAQPLQPASWREWFDAQLALAPNAVPERGLYVGLRLDGRVRASGMGQPPWARFAVELAPLEGEGKWTGFMDGFDGKV</sequence>
<dbReference type="PANTHER" id="PTHR35498">
    <property type="entry name" value="PROTEIN LOW PSII ACCUMULATION 1, CHLOROPLASTIC"/>
    <property type="match status" value="1"/>
</dbReference>
<dbReference type="EMBL" id="FNXT01001320">
    <property type="protein sequence ID" value="SZX78459.1"/>
    <property type="molecule type" value="Genomic_DNA"/>
</dbReference>